<evidence type="ECO:0000256" key="1">
    <source>
        <dbReference type="ARBA" id="ARBA00006926"/>
    </source>
</evidence>
<dbReference type="InterPro" id="IPR036249">
    <property type="entry name" value="Thioredoxin-like_sf"/>
</dbReference>
<sequence>MLSSKGNFFLVMQVDVKNTTVLSSDGSSIKLGEYSGKVILVVNVASYCGNTAQYEDLQKLHDLYSSKGLSILAFPCNDFGKQEPGSLSEIKEFCTTKYGVKFEIYEKVHAKGNTTEPYTTLNKVEPEGDVEWNFEKFLIGKDSKVIARFKPGVKPFDENLIAAIEVALDS</sequence>
<evidence type="ECO:0000313" key="6">
    <source>
        <dbReference type="EMBL" id="KGF88025.1"/>
    </source>
</evidence>
<dbReference type="Gene3D" id="3.40.30.10">
    <property type="entry name" value="Glutaredoxin"/>
    <property type="match status" value="1"/>
</dbReference>
<dbReference type="STRING" id="59925.EU91_1065"/>
<evidence type="ECO:0000256" key="5">
    <source>
        <dbReference type="RuleBase" id="RU000499"/>
    </source>
</evidence>
<dbReference type="GO" id="GO:0034599">
    <property type="term" value="P:cellular response to oxidative stress"/>
    <property type="evidence" value="ECO:0007669"/>
    <property type="project" value="TreeGrafter"/>
</dbReference>
<reference evidence="7" key="1">
    <citation type="journal article" date="2014" name="Sci. Data">
        <title>Genomes of diverse isolates of the marine cyanobacterium Prochlorococcus.</title>
        <authorList>
            <person name="Biller S."/>
            <person name="Berube P."/>
            <person name="Thompson J."/>
            <person name="Kelly L."/>
            <person name="Roggensack S."/>
            <person name="Awad L."/>
            <person name="Roache-Johnson K."/>
            <person name="Ding H."/>
            <person name="Giovannoni S.J."/>
            <person name="Moore L.R."/>
            <person name="Chisholm S.W."/>
        </authorList>
    </citation>
    <scope>NUCLEOTIDE SEQUENCE [LARGE SCALE GENOMIC DNA]</scope>
    <source>
        <strain evidence="7">GP2</strain>
    </source>
</reference>
<evidence type="ECO:0000256" key="3">
    <source>
        <dbReference type="ARBA" id="ARBA00023002"/>
    </source>
</evidence>
<comment type="similarity">
    <text evidence="1 5">Belongs to the glutathione peroxidase family.</text>
</comment>
<organism evidence="6 7">
    <name type="scientific">Prochlorococcus marinus str. GP2</name>
    <dbReference type="NCBI Taxonomy" id="59925"/>
    <lineage>
        <taxon>Bacteria</taxon>
        <taxon>Bacillati</taxon>
        <taxon>Cyanobacteriota</taxon>
        <taxon>Cyanophyceae</taxon>
        <taxon>Synechococcales</taxon>
        <taxon>Prochlorococcaceae</taxon>
        <taxon>Prochlorococcus</taxon>
    </lineage>
</organism>
<dbReference type="PROSITE" id="PS51355">
    <property type="entry name" value="GLUTATHIONE_PEROXID_3"/>
    <property type="match status" value="1"/>
</dbReference>
<accession>A0A0A1ZF49</accession>
<dbReference type="PANTHER" id="PTHR11592">
    <property type="entry name" value="GLUTATHIONE PEROXIDASE"/>
    <property type="match status" value="1"/>
</dbReference>
<keyword evidence="2 5" id="KW-0575">Peroxidase</keyword>
<dbReference type="GO" id="GO:0004601">
    <property type="term" value="F:peroxidase activity"/>
    <property type="evidence" value="ECO:0007669"/>
    <property type="project" value="UniProtKB-KW"/>
</dbReference>
<protein>
    <recommendedName>
        <fullName evidence="5">Glutathione peroxidase</fullName>
    </recommendedName>
</protein>
<dbReference type="PIRSF" id="PIRSF000303">
    <property type="entry name" value="Glutathion_perox"/>
    <property type="match status" value="1"/>
</dbReference>
<gene>
    <name evidence="6" type="ORF">EU91_1065</name>
</gene>
<dbReference type="PRINTS" id="PR01011">
    <property type="entry name" value="GLUTPROXDASE"/>
</dbReference>
<dbReference type="Proteomes" id="UP000030598">
    <property type="component" value="Unassembled WGS sequence"/>
</dbReference>
<evidence type="ECO:0000313" key="7">
    <source>
        <dbReference type="Proteomes" id="UP000030598"/>
    </source>
</evidence>
<dbReference type="PROSITE" id="PS00460">
    <property type="entry name" value="GLUTATHIONE_PEROXID_1"/>
    <property type="match status" value="1"/>
</dbReference>
<feature type="active site" evidence="4">
    <location>
        <position position="48"/>
    </location>
</feature>
<comment type="caution">
    <text evidence="6">The sequence shown here is derived from an EMBL/GenBank/DDBJ whole genome shotgun (WGS) entry which is preliminary data.</text>
</comment>
<evidence type="ECO:0000256" key="2">
    <source>
        <dbReference type="ARBA" id="ARBA00022559"/>
    </source>
</evidence>
<dbReference type="InterPro" id="IPR000889">
    <property type="entry name" value="Glutathione_peroxidase"/>
</dbReference>
<keyword evidence="3 5" id="KW-0560">Oxidoreductase</keyword>
<dbReference type="InterPro" id="IPR029759">
    <property type="entry name" value="GPX_AS"/>
</dbReference>
<dbReference type="EMBL" id="JNAH01000004">
    <property type="protein sequence ID" value="KGF88025.1"/>
    <property type="molecule type" value="Genomic_DNA"/>
</dbReference>
<dbReference type="AlphaFoldDB" id="A0A0A1ZF49"/>
<dbReference type="eggNOG" id="COG0386">
    <property type="taxonomic scope" value="Bacteria"/>
</dbReference>
<evidence type="ECO:0000256" key="4">
    <source>
        <dbReference type="PIRSR" id="PIRSR000303-1"/>
    </source>
</evidence>
<dbReference type="Pfam" id="PF00255">
    <property type="entry name" value="GSHPx"/>
    <property type="match status" value="1"/>
</dbReference>
<proteinExistence type="inferred from homology"/>
<name>A0A0A1ZF49_PROMR</name>
<dbReference type="PANTHER" id="PTHR11592:SF78">
    <property type="entry name" value="GLUTATHIONE PEROXIDASE"/>
    <property type="match status" value="1"/>
</dbReference>
<dbReference type="CDD" id="cd00340">
    <property type="entry name" value="GSH_Peroxidase"/>
    <property type="match status" value="1"/>
</dbReference>
<dbReference type="SUPFAM" id="SSF52833">
    <property type="entry name" value="Thioredoxin-like"/>
    <property type="match status" value="1"/>
</dbReference>